<comment type="caution">
    <text evidence="3">The sequence shown here is derived from an EMBL/GenBank/DDBJ whole genome shotgun (WGS) entry which is preliminary data.</text>
</comment>
<feature type="domain" description="Creatinase N-terminal" evidence="2">
    <location>
        <begin position="13"/>
        <end position="137"/>
    </location>
</feature>
<dbReference type="RefSeq" id="WP_004600530.1">
    <property type="nucleotide sequence ID" value="NZ_HF541866.1"/>
</dbReference>
<dbReference type="Pfam" id="PF00557">
    <property type="entry name" value="Peptidase_M24"/>
    <property type="match status" value="1"/>
</dbReference>
<dbReference type="InterPro" id="IPR036005">
    <property type="entry name" value="Creatinase/aminopeptidase-like"/>
</dbReference>
<dbReference type="Gene3D" id="3.40.350.10">
    <property type="entry name" value="Creatinase/prolidase N-terminal domain"/>
    <property type="match status" value="1"/>
</dbReference>
<dbReference type="InterPro" id="IPR000587">
    <property type="entry name" value="Creatinase_N"/>
</dbReference>
<dbReference type="PATRIC" id="fig|883169.3.peg.612"/>
<evidence type="ECO:0000313" key="3">
    <source>
        <dbReference type="EMBL" id="CCI83581.1"/>
    </source>
</evidence>
<keyword evidence="3" id="KW-0224">Dipeptidase</keyword>
<evidence type="ECO:0000259" key="2">
    <source>
        <dbReference type="Pfam" id="PF01321"/>
    </source>
</evidence>
<protein>
    <submittedName>
        <fullName evidence="3">Peptidase M24</fullName>
        <ecNumber evidence="3">3.4.13.9</ecNumber>
    </submittedName>
</protein>
<reference evidence="4 5" key="2">
    <citation type="submission" date="2012-08" db="EMBL/GenBank/DDBJ databases">
        <title>The Genome Sequence of Turicella otitidis ATCC 51513.</title>
        <authorList>
            <consortium name="The Broad Institute Genome Sequencing Platform"/>
            <person name="Earl A."/>
            <person name="Ward D."/>
            <person name="Feldgarden M."/>
            <person name="Gevers D."/>
            <person name="Huys G."/>
            <person name="Walker B."/>
            <person name="Young S.K."/>
            <person name="Zeng Q."/>
            <person name="Gargeya S."/>
            <person name="Fitzgerald M."/>
            <person name="Haas B."/>
            <person name="Abouelleil A."/>
            <person name="Alvarado L."/>
            <person name="Arachchi H.M."/>
            <person name="Berlin A.M."/>
            <person name="Chapman S.B."/>
            <person name="Goldberg J."/>
            <person name="Griggs A."/>
            <person name="Gujja S."/>
            <person name="Hansen M."/>
            <person name="Howarth C."/>
            <person name="Imamovic A."/>
            <person name="Larimer J."/>
            <person name="McCowen C."/>
            <person name="Montmayeur A."/>
            <person name="Murphy C."/>
            <person name="Neiman D."/>
            <person name="Pearson M."/>
            <person name="Priest M."/>
            <person name="Roberts A."/>
            <person name="Saif S."/>
            <person name="Shea T."/>
            <person name="Sisk P."/>
            <person name="Sykes S."/>
            <person name="Wortman J."/>
            <person name="Nusbaum C."/>
            <person name="Birren B."/>
        </authorList>
    </citation>
    <scope>NUCLEOTIDE SEQUENCE [LARGE SCALE GENOMIC DNA]</scope>
    <source>
        <strain evidence="4 5">ATCC 51513</strain>
    </source>
</reference>
<organism evidence="3 6">
    <name type="scientific">Corynebacterium otitidis ATCC 51513</name>
    <dbReference type="NCBI Taxonomy" id="883169"/>
    <lineage>
        <taxon>Bacteria</taxon>
        <taxon>Bacillati</taxon>
        <taxon>Actinomycetota</taxon>
        <taxon>Actinomycetes</taxon>
        <taxon>Mycobacteriales</taxon>
        <taxon>Corynebacteriaceae</taxon>
        <taxon>Corynebacterium</taxon>
    </lineage>
</organism>
<gene>
    <name evidence="3" type="primary">pepE</name>
    <name evidence="3" type="ORF">BN46_0850</name>
    <name evidence="4" type="ORF">HMPREF9719_00640</name>
</gene>
<dbReference type="InterPro" id="IPR050659">
    <property type="entry name" value="Peptidase_M24B"/>
</dbReference>
<dbReference type="Gene3D" id="3.90.230.10">
    <property type="entry name" value="Creatinase/methionine aminopeptidase superfamily"/>
    <property type="match status" value="1"/>
</dbReference>
<dbReference type="GO" id="GO:0102009">
    <property type="term" value="F:proline dipeptidase activity"/>
    <property type="evidence" value="ECO:0007669"/>
    <property type="project" value="UniProtKB-EC"/>
</dbReference>
<dbReference type="Proteomes" id="UP000006078">
    <property type="component" value="Unassembled WGS sequence"/>
</dbReference>
<feature type="domain" description="Peptidase M24" evidence="1">
    <location>
        <begin position="153"/>
        <end position="359"/>
    </location>
</feature>
<dbReference type="Proteomes" id="UP000011016">
    <property type="component" value="Unassembled WGS sequence"/>
</dbReference>
<dbReference type="EMBL" id="CAJZ01000116">
    <property type="protein sequence ID" value="CCI83581.1"/>
    <property type="molecule type" value="Genomic_DNA"/>
</dbReference>
<proteinExistence type="predicted"/>
<keyword evidence="3" id="KW-0645">Protease</keyword>
<evidence type="ECO:0000313" key="4">
    <source>
        <dbReference type="EMBL" id="EJZ82415.1"/>
    </source>
</evidence>
<dbReference type="STRING" id="29321.AAV33_00390"/>
<dbReference type="OrthoDB" id="9806388at2"/>
<evidence type="ECO:0000313" key="6">
    <source>
        <dbReference type="Proteomes" id="UP000011016"/>
    </source>
</evidence>
<dbReference type="PANTHER" id="PTHR46112:SF3">
    <property type="entry name" value="AMINOPEPTIDASE YPDF"/>
    <property type="match status" value="1"/>
</dbReference>
<dbReference type="PANTHER" id="PTHR46112">
    <property type="entry name" value="AMINOPEPTIDASE"/>
    <property type="match status" value="1"/>
</dbReference>
<dbReference type="SUPFAM" id="SSF55920">
    <property type="entry name" value="Creatinase/aminopeptidase"/>
    <property type="match status" value="1"/>
</dbReference>
<dbReference type="InterPro" id="IPR029149">
    <property type="entry name" value="Creatin/AminoP/Spt16_N"/>
</dbReference>
<dbReference type="InterPro" id="IPR000994">
    <property type="entry name" value="Pept_M24"/>
</dbReference>
<dbReference type="eggNOG" id="COG0006">
    <property type="taxonomic scope" value="Bacteria"/>
</dbReference>
<dbReference type="SUPFAM" id="SSF53092">
    <property type="entry name" value="Creatinase/prolidase N-terminal domain"/>
    <property type="match status" value="1"/>
</dbReference>
<dbReference type="EC" id="3.4.13.9" evidence="3"/>
<name>I7JW35_9CORY</name>
<dbReference type="HOGENOM" id="CLU_017266_4_1_11"/>
<dbReference type="Pfam" id="PF01321">
    <property type="entry name" value="Creatinase_N"/>
    <property type="match status" value="1"/>
</dbReference>
<dbReference type="EMBL" id="AHAE01000032">
    <property type="protein sequence ID" value="EJZ82415.1"/>
    <property type="molecule type" value="Genomic_DNA"/>
</dbReference>
<sequence>MTALFDTDTYARRLDKAAEVCRRDGLAGLIIGTGADFEYLLGSKASSHERLTALVIPAEGRPAVVSPETDLADLDESAVPGLDVDVLAWRDGDDAHQLAADRLGEAPGPVGYGASLTADHLLPLMEKLPGREARLATSALAELFVVKEPDEIEQLRGAARAIDAVHARVPDLLIPGRTENEVAAELDRLIRAEHDEVDFVIVGSGPNGANPHHSHSDRILSEGDLVVVDLGGSFGVGYHSDCTRTYVVGGDPESLSKEERHLYEVLEEAFAAAAKAARPGVAAGSVDAAARDVIEAAGFGDAFFHRLGHGIGLAGHEEPFLLPGSEVPLREGMCFSIEPGIYLRGRYGARIEDIVTVTANGVEHLNANPRVLR</sequence>
<evidence type="ECO:0000259" key="1">
    <source>
        <dbReference type="Pfam" id="PF00557"/>
    </source>
</evidence>
<reference evidence="3 6" key="1">
    <citation type="journal article" date="2012" name="J. Bacteriol.">
        <title>Draft Genome Sequence of Turicella otitidis ATCC 51513, Isolated from Middle Ear Fluid from a Child with Otitis Media.</title>
        <authorList>
            <person name="Brinkrolf K."/>
            <person name="Schneider J."/>
            <person name="Knecht M."/>
            <person name="Ruckert C."/>
            <person name="Tauch A."/>
        </authorList>
    </citation>
    <scope>NUCLEOTIDE SEQUENCE [LARGE SCALE GENOMIC DNA]</scope>
    <source>
        <strain evidence="3 6">ATCC 51513</strain>
    </source>
</reference>
<dbReference type="AlphaFoldDB" id="I7JW35"/>
<keyword evidence="5" id="KW-1185">Reference proteome</keyword>
<keyword evidence="3" id="KW-0378">Hydrolase</keyword>
<evidence type="ECO:0000313" key="5">
    <source>
        <dbReference type="Proteomes" id="UP000006078"/>
    </source>
</evidence>
<accession>I7JW35</accession>